<proteinExistence type="predicted"/>
<dbReference type="EMBL" id="JAWZYT010002634">
    <property type="protein sequence ID" value="KAK4302998.1"/>
    <property type="molecule type" value="Genomic_DNA"/>
</dbReference>
<evidence type="ECO:0000313" key="1">
    <source>
        <dbReference type="EMBL" id="KAK4302998.1"/>
    </source>
</evidence>
<sequence length="83" mass="8720">MRGSSRRDEGVVWGTFLILVCGGQKVNGWTAGGRVRLTRSAPTSNDTGRVVASGNKVPQSRYGELSGASLGKTLLSSSRIITP</sequence>
<gene>
    <name evidence="1" type="ORF">Pmani_024954</name>
</gene>
<protein>
    <submittedName>
        <fullName evidence="1">Uncharacterized protein</fullName>
    </submittedName>
</protein>
<dbReference type="AlphaFoldDB" id="A0AAE1P752"/>
<accession>A0AAE1P752</accession>
<name>A0AAE1P752_9EUCA</name>
<keyword evidence="2" id="KW-1185">Reference proteome</keyword>
<evidence type="ECO:0000313" key="2">
    <source>
        <dbReference type="Proteomes" id="UP001292094"/>
    </source>
</evidence>
<reference evidence="1" key="1">
    <citation type="submission" date="2023-11" db="EMBL/GenBank/DDBJ databases">
        <title>Genome assemblies of two species of porcelain crab, Petrolisthes cinctipes and Petrolisthes manimaculis (Anomura: Porcellanidae).</title>
        <authorList>
            <person name="Angst P."/>
        </authorList>
    </citation>
    <scope>NUCLEOTIDE SEQUENCE</scope>
    <source>
        <strain evidence="1">PB745_02</strain>
        <tissue evidence="1">Gill</tissue>
    </source>
</reference>
<organism evidence="1 2">
    <name type="scientific">Petrolisthes manimaculis</name>
    <dbReference type="NCBI Taxonomy" id="1843537"/>
    <lineage>
        <taxon>Eukaryota</taxon>
        <taxon>Metazoa</taxon>
        <taxon>Ecdysozoa</taxon>
        <taxon>Arthropoda</taxon>
        <taxon>Crustacea</taxon>
        <taxon>Multicrustacea</taxon>
        <taxon>Malacostraca</taxon>
        <taxon>Eumalacostraca</taxon>
        <taxon>Eucarida</taxon>
        <taxon>Decapoda</taxon>
        <taxon>Pleocyemata</taxon>
        <taxon>Anomura</taxon>
        <taxon>Galatheoidea</taxon>
        <taxon>Porcellanidae</taxon>
        <taxon>Petrolisthes</taxon>
    </lineage>
</organism>
<dbReference type="Proteomes" id="UP001292094">
    <property type="component" value="Unassembled WGS sequence"/>
</dbReference>
<comment type="caution">
    <text evidence="1">The sequence shown here is derived from an EMBL/GenBank/DDBJ whole genome shotgun (WGS) entry which is preliminary data.</text>
</comment>